<dbReference type="Proteomes" id="UP001386955">
    <property type="component" value="Unassembled WGS sequence"/>
</dbReference>
<accession>A0AAN9RX23</accession>
<evidence type="ECO:0000313" key="1">
    <source>
        <dbReference type="EMBL" id="KAK7384964.1"/>
    </source>
</evidence>
<keyword evidence="2" id="KW-1185">Reference proteome</keyword>
<comment type="caution">
    <text evidence="1">The sequence shown here is derived from an EMBL/GenBank/DDBJ whole genome shotgun (WGS) entry which is preliminary data.</text>
</comment>
<protein>
    <submittedName>
        <fullName evidence="1">Uncharacterized protein</fullName>
    </submittedName>
</protein>
<organism evidence="1 2">
    <name type="scientific">Psophocarpus tetragonolobus</name>
    <name type="common">Winged bean</name>
    <name type="synonym">Dolichos tetragonolobus</name>
    <dbReference type="NCBI Taxonomy" id="3891"/>
    <lineage>
        <taxon>Eukaryota</taxon>
        <taxon>Viridiplantae</taxon>
        <taxon>Streptophyta</taxon>
        <taxon>Embryophyta</taxon>
        <taxon>Tracheophyta</taxon>
        <taxon>Spermatophyta</taxon>
        <taxon>Magnoliopsida</taxon>
        <taxon>eudicotyledons</taxon>
        <taxon>Gunneridae</taxon>
        <taxon>Pentapetalae</taxon>
        <taxon>rosids</taxon>
        <taxon>fabids</taxon>
        <taxon>Fabales</taxon>
        <taxon>Fabaceae</taxon>
        <taxon>Papilionoideae</taxon>
        <taxon>50 kb inversion clade</taxon>
        <taxon>NPAAA clade</taxon>
        <taxon>indigoferoid/millettioid clade</taxon>
        <taxon>Phaseoleae</taxon>
        <taxon>Psophocarpus</taxon>
    </lineage>
</organism>
<gene>
    <name evidence="1" type="ORF">VNO78_30667</name>
</gene>
<name>A0AAN9RX23_PSOTE</name>
<dbReference type="AlphaFoldDB" id="A0AAN9RX23"/>
<proteinExistence type="predicted"/>
<sequence length="149" mass="16930">MVEDPPPSPTVILLSTNTKETPLNLLHKHMVEDQSPSTIFPSTYYINMAKEPQTILSGTKAKRTLLNLLHQYKFEDPSTTTTNAIYATIIYKVKELILRNLSIELLHVFCEENQVVDVLAKKRTRGLASYVLLLEPPNDILYSLQADFL</sequence>
<dbReference type="EMBL" id="JAYMYS010000008">
    <property type="protein sequence ID" value="KAK7384964.1"/>
    <property type="molecule type" value="Genomic_DNA"/>
</dbReference>
<reference evidence="1 2" key="1">
    <citation type="submission" date="2024-01" db="EMBL/GenBank/DDBJ databases">
        <title>The genomes of 5 underutilized Papilionoideae crops provide insights into root nodulation and disease resistanc.</title>
        <authorList>
            <person name="Jiang F."/>
        </authorList>
    </citation>
    <scope>NUCLEOTIDE SEQUENCE [LARGE SCALE GENOMIC DNA]</scope>
    <source>
        <strain evidence="1">DUOXIRENSHENG_FW03</strain>
        <tissue evidence="1">Leaves</tissue>
    </source>
</reference>
<evidence type="ECO:0000313" key="2">
    <source>
        <dbReference type="Proteomes" id="UP001386955"/>
    </source>
</evidence>